<proteinExistence type="predicted"/>
<keyword evidence="3 5" id="KW-0808">Transferase</keyword>
<dbReference type="Gene3D" id="3.40.50.150">
    <property type="entry name" value="Vaccinia Virus protein VP39"/>
    <property type="match status" value="1"/>
</dbReference>
<dbReference type="Pfam" id="PF01739">
    <property type="entry name" value="CheR"/>
    <property type="match status" value="1"/>
</dbReference>
<evidence type="ECO:0000313" key="9">
    <source>
        <dbReference type="Proteomes" id="UP000680714"/>
    </source>
</evidence>
<evidence type="ECO:0000256" key="6">
    <source>
        <dbReference type="SAM" id="MobiDB-lite"/>
    </source>
</evidence>
<keyword evidence="9" id="KW-1185">Reference proteome</keyword>
<evidence type="ECO:0000256" key="1">
    <source>
        <dbReference type="ARBA" id="ARBA00001541"/>
    </source>
</evidence>
<organism evidence="8 9">
    <name type="scientific">Magnetospirillum sulfuroxidans</name>
    <dbReference type="NCBI Taxonomy" id="611300"/>
    <lineage>
        <taxon>Bacteria</taxon>
        <taxon>Pseudomonadati</taxon>
        <taxon>Pseudomonadota</taxon>
        <taxon>Alphaproteobacteria</taxon>
        <taxon>Rhodospirillales</taxon>
        <taxon>Rhodospirillaceae</taxon>
        <taxon>Magnetospirillum</taxon>
    </lineage>
</organism>
<evidence type="ECO:0000256" key="2">
    <source>
        <dbReference type="ARBA" id="ARBA00022603"/>
    </source>
</evidence>
<keyword evidence="2 5" id="KW-0489">Methyltransferase</keyword>
<dbReference type="InterPro" id="IPR022641">
    <property type="entry name" value="CheR_N"/>
</dbReference>
<dbReference type="RefSeq" id="WP_211549258.1">
    <property type="nucleotide sequence ID" value="NZ_JAGTUF010000011.1"/>
</dbReference>
<dbReference type="PANTHER" id="PTHR24422:SF26">
    <property type="entry name" value="CHEMOTAXIS PROTEIN METHYLTRANSFERASE"/>
    <property type="match status" value="1"/>
</dbReference>
<dbReference type="InterPro" id="IPR029063">
    <property type="entry name" value="SAM-dependent_MTases_sf"/>
</dbReference>
<comment type="catalytic activity">
    <reaction evidence="1 5">
        <text>L-glutamyl-[protein] + S-adenosyl-L-methionine = [protein]-L-glutamate 5-O-methyl ester + S-adenosyl-L-homocysteine</text>
        <dbReference type="Rhea" id="RHEA:24452"/>
        <dbReference type="Rhea" id="RHEA-COMP:10208"/>
        <dbReference type="Rhea" id="RHEA-COMP:10311"/>
        <dbReference type="ChEBI" id="CHEBI:29973"/>
        <dbReference type="ChEBI" id="CHEBI:57856"/>
        <dbReference type="ChEBI" id="CHEBI:59789"/>
        <dbReference type="ChEBI" id="CHEBI:82795"/>
        <dbReference type="EC" id="2.1.1.80"/>
    </reaction>
</comment>
<dbReference type="Pfam" id="PF03705">
    <property type="entry name" value="CheR_N"/>
    <property type="match status" value="1"/>
</dbReference>
<name>A0ABS5IFG0_9PROT</name>
<feature type="region of interest" description="Disordered" evidence="6">
    <location>
        <begin position="1"/>
        <end position="20"/>
    </location>
</feature>
<gene>
    <name evidence="8" type="ORF">KEC16_12155</name>
</gene>
<protein>
    <recommendedName>
        <fullName evidence="5">Chemotaxis protein methyltransferase</fullName>
        <ecNumber evidence="5">2.1.1.80</ecNumber>
    </recommendedName>
</protein>
<evidence type="ECO:0000256" key="3">
    <source>
        <dbReference type="ARBA" id="ARBA00022679"/>
    </source>
</evidence>
<dbReference type="PANTHER" id="PTHR24422">
    <property type="entry name" value="CHEMOTAXIS PROTEIN METHYLTRANSFERASE"/>
    <property type="match status" value="1"/>
</dbReference>
<dbReference type="InterPro" id="IPR036804">
    <property type="entry name" value="CheR_N_sf"/>
</dbReference>
<evidence type="ECO:0000256" key="5">
    <source>
        <dbReference type="PIRNR" id="PIRNR000410"/>
    </source>
</evidence>
<comment type="function">
    <text evidence="5">Methylation of the membrane-bound methyl-accepting chemotaxis proteins (MCP) to form gamma-glutamyl methyl ester residues in MCP.</text>
</comment>
<dbReference type="InterPro" id="IPR050903">
    <property type="entry name" value="Bact_Chemotaxis_MeTrfase"/>
</dbReference>
<dbReference type="PIRSF" id="PIRSF000410">
    <property type="entry name" value="CheR"/>
    <property type="match status" value="1"/>
</dbReference>
<evidence type="ECO:0000259" key="7">
    <source>
        <dbReference type="PROSITE" id="PS50123"/>
    </source>
</evidence>
<dbReference type="InterPro" id="IPR000780">
    <property type="entry name" value="CheR_MeTrfase"/>
</dbReference>
<keyword evidence="4 5" id="KW-0949">S-adenosyl-L-methionine</keyword>
<dbReference type="Proteomes" id="UP000680714">
    <property type="component" value="Unassembled WGS sequence"/>
</dbReference>
<sequence length="293" mass="33355">MPDATHNRRFQPGPPIGDHFSPRQYRRLADLIEAYCGIKVGEKKQTMVEGRLRSRVRDLGLRKFDDYSTFLFDEGGLEQELSILIDAITTNKTDFFREPGHFEILAKRIVPELVKSQGIGASRPCRVWSSACSTGPEPYTLAMVLSDVALENSGFKFQIFASDICTDALQEAVRAVYTEDFIAPVPMLTRKRYLLKSRDKGAGLVRMAPEIRRAVTFTKMNLLERKYPFKFAMDVIFCRNIIIYFDRAVQQRVIGFLCDHLVSGGYLIMGHSEALNGLDLPLELCEPTVYRRI</sequence>
<reference evidence="8 9" key="1">
    <citation type="submission" date="2021-04" db="EMBL/GenBank/DDBJ databases">
        <title>Magnetospirillum sulfuroxidans sp. nov., a facultative chemolithoautotrophic sulfur-oxidizing alphaproteobacterium isolated from freshwater sediment and proposals for Paramagetospirillum gen. nov., and Magnetospirillaceae fam. nov.</title>
        <authorList>
            <person name="Koziaeva V."/>
            <person name="Geelhoed J.S."/>
            <person name="Sorokin D.Y."/>
            <person name="Grouzdev D.S."/>
        </authorList>
    </citation>
    <scope>NUCLEOTIDE SEQUENCE [LARGE SCALE GENOMIC DNA]</scope>
    <source>
        <strain evidence="8 9">J10</strain>
    </source>
</reference>
<dbReference type="PRINTS" id="PR00996">
    <property type="entry name" value="CHERMTFRASE"/>
</dbReference>
<dbReference type="SMART" id="SM00138">
    <property type="entry name" value="MeTrc"/>
    <property type="match status" value="1"/>
</dbReference>
<dbReference type="Gene3D" id="1.10.155.10">
    <property type="entry name" value="Chemotaxis receptor methyltransferase CheR, N-terminal domain"/>
    <property type="match status" value="1"/>
</dbReference>
<accession>A0ABS5IFG0</accession>
<comment type="caution">
    <text evidence="8">The sequence shown here is derived from an EMBL/GenBank/DDBJ whole genome shotgun (WGS) entry which is preliminary data.</text>
</comment>
<feature type="domain" description="CheR-type methyltransferase" evidence="7">
    <location>
        <begin position="21"/>
        <end position="293"/>
    </location>
</feature>
<dbReference type="EC" id="2.1.1.80" evidence="5"/>
<dbReference type="InterPro" id="IPR022642">
    <property type="entry name" value="CheR_C"/>
</dbReference>
<dbReference type="SUPFAM" id="SSF53335">
    <property type="entry name" value="S-adenosyl-L-methionine-dependent methyltransferases"/>
    <property type="match status" value="1"/>
</dbReference>
<dbReference type="PROSITE" id="PS50123">
    <property type="entry name" value="CHER"/>
    <property type="match status" value="1"/>
</dbReference>
<dbReference type="EMBL" id="JAGTUF010000011">
    <property type="protein sequence ID" value="MBR9972468.1"/>
    <property type="molecule type" value="Genomic_DNA"/>
</dbReference>
<dbReference type="SUPFAM" id="SSF47757">
    <property type="entry name" value="Chemotaxis receptor methyltransferase CheR, N-terminal domain"/>
    <property type="match status" value="1"/>
</dbReference>
<evidence type="ECO:0000313" key="8">
    <source>
        <dbReference type="EMBL" id="MBR9972468.1"/>
    </source>
</evidence>
<evidence type="ECO:0000256" key="4">
    <source>
        <dbReference type="ARBA" id="ARBA00022691"/>
    </source>
</evidence>
<dbReference type="InterPro" id="IPR026024">
    <property type="entry name" value="Chemotaxis_MeTrfase_CheR"/>
</dbReference>